<gene>
    <name evidence="6" type="ORF">ZT1E4_G3593</name>
</gene>
<evidence type="ECO:0000256" key="1">
    <source>
        <dbReference type="ARBA" id="ARBA00022723"/>
    </source>
</evidence>
<dbReference type="PROSITE" id="PS01360">
    <property type="entry name" value="ZF_MYND_1"/>
    <property type="match status" value="1"/>
</dbReference>
<feature type="domain" description="MYND-type" evidence="5">
    <location>
        <begin position="288"/>
        <end position="330"/>
    </location>
</feature>
<name>A0A2H1G3R7_ZYMTR</name>
<organism evidence="6 7">
    <name type="scientific">Zymoseptoria tritici ST99CH_1E4</name>
    <dbReference type="NCBI Taxonomy" id="1276532"/>
    <lineage>
        <taxon>Eukaryota</taxon>
        <taxon>Fungi</taxon>
        <taxon>Dikarya</taxon>
        <taxon>Ascomycota</taxon>
        <taxon>Pezizomycotina</taxon>
        <taxon>Dothideomycetes</taxon>
        <taxon>Dothideomycetidae</taxon>
        <taxon>Mycosphaerellales</taxon>
        <taxon>Mycosphaerellaceae</taxon>
        <taxon>Zymoseptoria</taxon>
    </lineage>
</organism>
<reference evidence="7" key="1">
    <citation type="submission" date="2017-05" db="EMBL/GenBank/DDBJ databases">
        <authorList>
            <person name="Song R."/>
            <person name="Chenine A.L."/>
            <person name="Ruprecht R.M."/>
        </authorList>
    </citation>
    <scope>NUCLEOTIDE SEQUENCE [LARGE SCALE GENOMIC DNA]</scope>
</reference>
<dbReference type="Pfam" id="PF01753">
    <property type="entry name" value="zf-MYND"/>
    <property type="match status" value="1"/>
</dbReference>
<accession>A0A2H1G3R7</accession>
<protein>
    <recommendedName>
        <fullName evidence="5">MYND-type domain-containing protein</fullName>
    </recommendedName>
</protein>
<evidence type="ECO:0000256" key="4">
    <source>
        <dbReference type="PROSITE-ProRule" id="PRU00134"/>
    </source>
</evidence>
<dbReference type="AlphaFoldDB" id="A0A2H1G3R7"/>
<dbReference type="InterPro" id="IPR002893">
    <property type="entry name" value="Znf_MYND"/>
</dbReference>
<evidence type="ECO:0000256" key="3">
    <source>
        <dbReference type="ARBA" id="ARBA00022833"/>
    </source>
</evidence>
<evidence type="ECO:0000313" key="6">
    <source>
        <dbReference type="EMBL" id="SMR48204.1"/>
    </source>
</evidence>
<keyword evidence="3" id="KW-0862">Zinc</keyword>
<dbReference type="EMBL" id="LT854255">
    <property type="protein sequence ID" value="SMR48204.1"/>
    <property type="molecule type" value="Genomic_DNA"/>
</dbReference>
<dbReference type="Gene3D" id="6.10.140.2220">
    <property type="match status" value="1"/>
</dbReference>
<dbReference type="Proteomes" id="UP000245764">
    <property type="component" value="Chromosome 3"/>
</dbReference>
<dbReference type="PROSITE" id="PS50865">
    <property type="entry name" value="ZF_MYND_2"/>
    <property type="match status" value="1"/>
</dbReference>
<evidence type="ECO:0000259" key="5">
    <source>
        <dbReference type="PROSITE" id="PS50865"/>
    </source>
</evidence>
<dbReference type="SUPFAM" id="SSF144232">
    <property type="entry name" value="HIT/MYND zinc finger-like"/>
    <property type="match status" value="1"/>
</dbReference>
<proteinExistence type="predicted"/>
<dbReference type="GO" id="GO:0008270">
    <property type="term" value="F:zinc ion binding"/>
    <property type="evidence" value="ECO:0007669"/>
    <property type="project" value="UniProtKB-KW"/>
</dbReference>
<sequence length="335" mass="37371">MGAWALTLFSCDYDLNLVAEFEDQAGLTELELAAGGKDRSKTSPAEQRQADLERIRRGEDMQGYTVHSFPRPPHACDDEIRYSLYAKLCSDPERVRQYLDSGVIRRMMDQYGRELVEANKFWQTDAYGPGYQLIILGCCAMTLGAHLSQQDRDLMQAHCGSVHLMRHAVKQVQAALDPDEGYVNGVPWDFMTTSLDTADDEDLLFPGTGLSNCMAPDHGRVLTEMAAWREACTGLIAQGGIHREGMTAAQIAKTKANLAFNPCKGQDKEPVASQKAAGYMRYFPDGLCSFCGCRKGEDSEALLVCSRCKSQRYCGKDCQKMAWRYHKKECRVSKA</sequence>
<evidence type="ECO:0000256" key="2">
    <source>
        <dbReference type="ARBA" id="ARBA00022771"/>
    </source>
</evidence>
<evidence type="ECO:0000313" key="7">
    <source>
        <dbReference type="Proteomes" id="UP000245764"/>
    </source>
</evidence>
<keyword evidence="1" id="KW-0479">Metal-binding</keyword>
<keyword evidence="2 4" id="KW-0863">Zinc-finger</keyword>